<evidence type="ECO:0000313" key="4">
    <source>
        <dbReference type="Proteomes" id="UP001152797"/>
    </source>
</evidence>
<evidence type="ECO:0000313" key="3">
    <source>
        <dbReference type="EMBL" id="CAL1174289.1"/>
    </source>
</evidence>
<proteinExistence type="predicted"/>
<reference evidence="2" key="1">
    <citation type="submission" date="2022-10" db="EMBL/GenBank/DDBJ databases">
        <authorList>
            <person name="Chen Y."/>
            <person name="Dougan E. K."/>
            <person name="Chan C."/>
            <person name="Rhodes N."/>
            <person name="Thang M."/>
        </authorList>
    </citation>
    <scope>NUCLEOTIDE SEQUENCE</scope>
</reference>
<keyword evidence="1" id="KW-0812">Transmembrane</keyword>
<dbReference type="Proteomes" id="UP001152797">
    <property type="component" value="Unassembled WGS sequence"/>
</dbReference>
<feature type="transmembrane region" description="Helical" evidence="1">
    <location>
        <begin position="25"/>
        <end position="43"/>
    </location>
</feature>
<dbReference type="EMBL" id="CAMXCT020006841">
    <property type="protein sequence ID" value="CAL1174289.1"/>
    <property type="molecule type" value="Genomic_DNA"/>
</dbReference>
<dbReference type="AlphaFoldDB" id="A0A9P1GT93"/>
<dbReference type="EMBL" id="CAMXCT030006841">
    <property type="protein sequence ID" value="CAL4808226.1"/>
    <property type="molecule type" value="Genomic_DNA"/>
</dbReference>
<reference evidence="3" key="2">
    <citation type="submission" date="2024-04" db="EMBL/GenBank/DDBJ databases">
        <authorList>
            <person name="Chen Y."/>
            <person name="Shah S."/>
            <person name="Dougan E. K."/>
            <person name="Thang M."/>
            <person name="Chan C."/>
        </authorList>
    </citation>
    <scope>NUCLEOTIDE SEQUENCE [LARGE SCALE GENOMIC DNA]</scope>
</reference>
<organism evidence="2">
    <name type="scientific">Cladocopium goreaui</name>
    <dbReference type="NCBI Taxonomy" id="2562237"/>
    <lineage>
        <taxon>Eukaryota</taxon>
        <taxon>Sar</taxon>
        <taxon>Alveolata</taxon>
        <taxon>Dinophyceae</taxon>
        <taxon>Suessiales</taxon>
        <taxon>Symbiodiniaceae</taxon>
        <taxon>Cladocopium</taxon>
    </lineage>
</organism>
<feature type="non-terminal residue" evidence="2">
    <location>
        <position position="1"/>
    </location>
</feature>
<keyword evidence="1" id="KW-1133">Transmembrane helix</keyword>
<comment type="caution">
    <text evidence="2">The sequence shown here is derived from an EMBL/GenBank/DDBJ whole genome shotgun (WGS) entry which is preliminary data.</text>
</comment>
<evidence type="ECO:0000313" key="2">
    <source>
        <dbReference type="EMBL" id="CAI4020914.1"/>
    </source>
</evidence>
<gene>
    <name evidence="2" type="ORF">C1SCF055_LOCUS45290</name>
</gene>
<name>A0A9P1GT93_9DINO</name>
<keyword evidence="1" id="KW-0472">Membrane</keyword>
<dbReference type="EMBL" id="CAMXCT010006841">
    <property type="protein sequence ID" value="CAI4020914.1"/>
    <property type="molecule type" value="Genomic_DNA"/>
</dbReference>
<accession>A0A9P1GT93</accession>
<evidence type="ECO:0000256" key="1">
    <source>
        <dbReference type="SAM" id="Phobius"/>
    </source>
</evidence>
<sequence>KLGPLVGCAMSPCAPKLLPCCISRLWMGLIAILTISLSIWLSFTSVDRHWHRWPSLLVSGAVADVSGCFPLWARLAHDQARLGNVSVGHHAANLLPKARRIGSRKALREENEHHYIDKSATPDLLDFAMSMLWEDHWVHSSAAKAPGPEKAAQITLAFVAGLQVDSKLSEEAPDRRRILGEC</sequence>
<keyword evidence="4" id="KW-1185">Reference proteome</keyword>
<protein>
    <submittedName>
        <fullName evidence="2">Uncharacterized protein</fullName>
    </submittedName>
</protein>